<dbReference type="AlphaFoldDB" id="E8Z6Z2"/>
<name>E8Z6Z2_KARVE</name>
<organism evidence="1">
    <name type="scientific">Karlodinium veneficum</name>
    <name type="common">Dinoflagellate</name>
    <name type="synonym">Karlodinium micrum</name>
    <dbReference type="NCBI Taxonomy" id="407301"/>
    <lineage>
        <taxon>Eukaryota</taxon>
        <taxon>Sar</taxon>
        <taxon>Alveolata</taxon>
        <taxon>Dinophyceae</taxon>
        <taxon>Gymnodiniales</taxon>
        <taxon>Kareniaceae</taxon>
        <taxon>Karlodinium</taxon>
    </lineage>
</organism>
<sequence>APTLPFFVRRSRDQNLSAPIGRSQTMPHAKYYIAQSAIPIAAPQSRRLGSLRYCRLANLFRCFILSLTLTHASSWRIAAAFGPHIVQSQALQSRSSHTNVFMKARPLIKVCEGPSCTKAGSKAILQACQKAKGAEICSMTCMRACPKGKVVVKVDGLSKKVKNSIKVVGKFAWLGAQNTQESRQSVRDLFENLGIDAP</sequence>
<dbReference type="CDD" id="cd02980">
    <property type="entry name" value="TRX_Fd_family"/>
    <property type="match status" value="1"/>
</dbReference>
<dbReference type="SUPFAM" id="SSF52833">
    <property type="entry name" value="Thioredoxin-like"/>
    <property type="match status" value="1"/>
</dbReference>
<dbReference type="InterPro" id="IPR036249">
    <property type="entry name" value="Thioredoxin-like_sf"/>
</dbReference>
<proteinExistence type="evidence at transcript level"/>
<protein>
    <submittedName>
        <fullName evidence="1">Uncharacterized protein</fullName>
    </submittedName>
</protein>
<feature type="non-terminal residue" evidence="1">
    <location>
        <position position="1"/>
    </location>
</feature>
<accession>E8Z6Z2</accession>
<reference evidence="1" key="2">
    <citation type="book" date="2010" name="PROCEEDINGS OF 13TH INTERNATIONAL CONFERENCE ON HARMFUL ALGAE" publisher="International Society For The Study of Harmful Algae" city="Hong Kong, China">
        <title>Dinoflagellate meta-transcriptomics enabled by spliced leader.</title>
        <editorList>
            <person name="Unknown A."/>
        </editorList>
        <authorList>
            <person name="Lin S."/>
            <person name="Zhang H."/>
        </authorList>
    </citation>
    <scope>NUCLEOTIDE SEQUENCE</scope>
    <source>
        <strain evidence="1">CCMP1975</strain>
    </source>
</reference>
<reference evidence="1" key="1">
    <citation type="submission" date="2008-12" db="EMBL/GenBank/DDBJ databases">
        <authorList>
            <person name="Zhang H."/>
            <person name="Lin S."/>
        </authorList>
    </citation>
    <scope>NUCLEOTIDE SEQUENCE</scope>
    <source>
        <strain evidence="1">CCMP1975</strain>
    </source>
</reference>
<evidence type="ECO:0000313" key="1">
    <source>
        <dbReference type="EMBL" id="ACU45222.1"/>
    </source>
</evidence>
<dbReference type="EMBL" id="FJ600208">
    <property type="protein sequence ID" value="ACU45222.1"/>
    <property type="molecule type" value="mRNA"/>
</dbReference>